<reference evidence="2 3" key="1">
    <citation type="submission" date="2023-12" db="EMBL/GenBank/DDBJ databases">
        <title>Friends and Foes: Symbiotic and Algicidal bacterial influence on Karenia brevis blooms.</title>
        <authorList>
            <person name="Fei C."/>
            <person name="Mohamed A.R."/>
            <person name="Booker A."/>
            <person name="Arshad M."/>
            <person name="Klass S."/>
            <person name="Ahn S."/>
            <person name="Gilbert P.M."/>
            <person name="Heil C.A."/>
            <person name="Martinez J.M."/>
            <person name="Amin S.A."/>
        </authorList>
    </citation>
    <scope>NUCLEOTIDE SEQUENCE [LARGE SCALE GENOMIC DNA]</scope>
    <source>
        <strain evidence="2 3">CE15</strain>
    </source>
</reference>
<proteinExistence type="predicted"/>
<dbReference type="EMBL" id="JBAWKS010000001">
    <property type="protein sequence ID" value="MEI4548433.1"/>
    <property type="molecule type" value="Genomic_DNA"/>
</dbReference>
<evidence type="ECO:0000313" key="2">
    <source>
        <dbReference type="EMBL" id="MEI4548433.1"/>
    </source>
</evidence>
<dbReference type="Proteomes" id="UP001382455">
    <property type="component" value="Unassembled WGS sequence"/>
</dbReference>
<dbReference type="NCBIfam" id="TIGR02532">
    <property type="entry name" value="IV_pilin_GFxxxE"/>
    <property type="match status" value="1"/>
</dbReference>
<keyword evidence="1" id="KW-0472">Membrane</keyword>
<keyword evidence="1" id="KW-1133">Transmembrane helix</keyword>
<comment type="caution">
    <text evidence="2">The sequence shown here is derived from an EMBL/GenBank/DDBJ whole genome shotgun (WGS) entry which is preliminary data.</text>
</comment>
<accession>A0ABU8EN97</accession>
<sequence>MVKHNNGFTLIELMIASSLLMLVMYSGYFGYSLYTSSWQKRTDLFWQQTQKGLAFNSLARMLESISPYVIESDNNQPAIYFHAQRDFAMFVTESPIFSDTKSVVMLSFETINGVLALTYREKNLANQLLLKQSDTMDWQHRVILLDNLKSGQFKYFGFDLLSKAAGYYDDPLADATNLENTKVSPEWYESHKLEVVRTLPLKLAVIIEHDEGVLSNFEIALPEHAHRKLFRYLREDA</sequence>
<dbReference type="RefSeq" id="WP_336434391.1">
    <property type="nucleotide sequence ID" value="NZ_JBAWKS010000001.1"/>
</dbReference>
<dbReference type="InterPro" id="IPR012902">
    <property type="entry name" value="N_methyl_site"/>
</dbReference>
<evidence type="ECO:0000256" key="1">
    <source>
        <dbReference type="SAM" id="Phobius"/>
    </source>
</evidence>
<feature type="transmembrane region" description="Helical" evidence="1">
    <location>
        <begin position="6"/>
        <end position="31"/>
    </location>
</feature>
<protein>
    <submittedName>
        <fullName evidence="2">Prepilin-type N-terminal cleavage/methylation domain-containing protein</fullName>
    </submittedName>
</protein>
<evidence type="ECO:0000313" key="3">
    <source>
        <dbReference type="Proteomes" id="UP001382455"/>
    </source>
</evidence>
<gene>
    <name evidence="2" type="ORF">WAE96_01765</name>
</gene>
<keyword evidence="1" id="KW-0812">Transmembrane</keyword>
<organism evidence="2 3">
    <name type="scientific">Pseudoalteromonas spongiae</name>
    <dbReference type="NCBI Taxonomy" id="298657"/>
    <lineage>
        <taxon>Bacteria</taxon>
        <taxon>Pseudomonadati</taxon>
        <taxon>Pseudomonadota</taxon>
        <taxon>Gammaproteobacteria</taxon>
        <taxon>Alteromonadales</taxon>
        <taxon>Pseudoalteromonadaceae</taxon>
        <taxon>Pseudoalteromonas</taxon>
    </lineage>
</organism>
<name>A0ABU8EN97_9GAMM</name>
<keyword evidence="3" id="KW-1185">Reference proteome</keyword>
<dbReference type="Pfam" id="PF07963">
    <property type="entry name" value="N_methyl"/>
    <property type="match status" value="1"/>
</dbReference>